<dbReference type="RefSeq" id="WP_167496154.1">
    <property type="nucleotide sequence ID" value="NZ_BJLF01000003.1"/>
</dbReference>
<comment type="caution">
    <text evidence="1">The sequence shown here is derived from an EMBL/GenBank/DDBJ whole genome shotgun (WGS) entry which is preliminary data.</text>
</comment>
<evidence type="ECO:0000313" key="2">
    <source>
        <dbReference type="Proteomes" id="UP000318717"/>
    </source>
</evidence>
<name>A0A4Y3HSD7_9VIBR</name>
<gene>
    <name evidence="1" type="ORF">VIN01S_07290</name>
</gene>
<proteinExistence type="predicted"/>
<organism evidence="1 2">
    <name type="scientific">Vibrio inusitatus NBRC 102082</name>
    <dbReference type="NCBI Taxonomy" id="1219070"/>
    <lineage>
        <taxon>Bacteria</taxon>
        <taxon>Pseudomonadati</taxon>
        <taxon>Pseudomonadota</taxon>
        <taxon>Gammaproteobacteria</taxon>
        <taxon>Vibrionales</taxon>
        <taxon>Vibrionaceae</taxon>
        <taxon>Vibrio</taxon>
    </lineage>
</organism>
<evidence type="ECO:0000313" key="1">
    <source>
        <dbReference type="EMBL" id="GEA49925.1"/>
    </source>
</evidence>
<keyword evidence="2" id="KW-1185">Reference proteome</keyword>
<accession>A0A4Y3HSD7</accession>
<reference evidence="1 2" key="1">
    <citation type="submission" date="2019-06" db="EMBL/GenBank/DDBJ databases">
        <title>Whole genome shotgun sequence of Vibrio inusitatus NBRC 102082.</title>
        <authorList>
            <person name="Hosoyama A."/>
            <person name="Uohara A."/>
            <person name="Ohji S."/>
            <person name="Ichikawa N."/>
        </authorList>
    </citation>
    <scope>NUCLEOTIDE SEQUENCE [LARGE SCALE GENOMIC DNA]</scope>
    <source>
        <strain evidence="1 2">NBRC 102082</strain>
    </source>
</reference>
<protein>
    <submittedName>
        <fullName evidence="1">Uncharacterized protein</fullName>
    </submittedName>
</protein>
<dbReference type="Proteomes" id="UP000318717">
    <property type="component" value="Unassembled WGS sequence"/>
</dbReference>
<dbReference type="AlphaFoldDB" id="A0A4Y3HSD7"/>
<sequence>MADGTDHEMALDILRCHLGMSKEEALKELGISDTKSVEQQVLSVQSQLARDAQ</sequence>
<dbReference type="EMBL" id="BJLF01000003">
    <property type="protein sequence ID" value="GEA49925.1"/>
    <property type="molecule type" value="Genomic_DNA"/>
</dbReference>